<feature type="domain" description="PID" evidence="3">
    <location>
        <begin position="61"/>
        <end position="195"/>
    </location>
</feature>
<evidence type="ECO:0000313" key="5">
    <source>
        <dbReference type="Proteomes" id="UP000274131"/>
    </source>
</evidence>
<proteinExistence type="predicted"/>
<gene>
    <name evidence="4" type="ORF">EVEC_LOCUS4871</name>
</gene>
<reference evidence="4 5" key="2">
    <citation type="submission" date="2018-10" db="EMBL/GenBank/DDBJ databases">
        <authorList>
            <consortium name="Pathogen Informatics"/>
        </authorList>
    </citation>
    <scope>NUCLEOTIDE SEQUENCE [LARGE SCALE GENOMIC DNA]</scope>
</reference>
<dbReference type="WBParaSite" id="EVEC_0000521801-mRNA-1">
    <property type="protein sequence ID" value="EVEC_0000521801-mRNA-1"/>
    <property type="gene ID" value="EVEC_0000521801"/>
</dbReference>
<organism evidence="6">
    <name type="scientific">Enterobius vermicularis</name>
    <name type="common">Human pinworm</name>
    <dbReference type="NCBI Taxonomy" id="51028"/>
    <lineage>
        <taxon>Eukaryota</taxon>
        <taxon>Metazoa</taxon>
        <taxon>Ecdysozoa</taxon>
        <taxon>Nematoda</taxon>
        <taxon>Chromadorea</taxon>
        <taxon>Rhabditida</taxon>
        <taxon>Spirurina</taxon>
        <taxon>Oxyuridomorpha</taxon>
        <taxon>Oxyuroidea</taxon>
        <taxon>Oxyuridae</taxon>
        <taxon>Enterobius</taxon>
    </lineage>
</organism>
<dbReference type="OrthoDB" id="10057585at2759"/>
<dbReference type="EMBL" id="UXUI01007987">
    <property type="protein sequence ID" value="VDD90120.1"/>
    <property type="molecule type" value="Genomic_DNA"/>
</dbReference>
<dbReference type="STRING" id="51028.A0A0N4V4W7"/>
<keyword evidence="1" id="KW-0175">Coiled coil</keyword>
<dbReference type="InterPro" id="IPR011993">
    <property type="entry name" value="PH-like_dom_sf"/>
</dbReference>
<evidence type="ECO:0000256" key="1">
    <source>
        <dbReference type="SAM" id="Coils"/>
    </source>
</evidence>
<dbReference type="Gene3D" id="2.30.29.30">
    <property type="entry name" value="Pleckstrin-homology domain (PH domain)/Phosphotyrosine-binding domain (PTB)"/>
    <property type="match status" value="1"/>
</dbReference>
<accession>A0A0N4V4W7</accession>
<sequence length="487" mass="53034">MTSKGKELYNTIKRSLTLTSPPFGAGTSSSGILSNGARYSGGATSSKQWIHPPDILINGRVEYSLKLLGVTEVNEPKGTPVIRDAICAIRFQLQVNKGITGHSGSKLKKVDIHINVDGLTVIDTKTKMVLHKFPLHKISFCADDKQDKRVFSFIAKDDSSPRHKCFVFLSDKLAEQITLTVGEAFDLAYQKFVEKNGRDLENRKQVIVLRKRIAELESENNELKEKLAVALRQTSNNYDSKAPSLPTSPVPSQPPNLLTTAPVPSYSAPTAATTGLVPPGQLPFLQPPPSCPKRSHNCSSSNMAIMEDLSNNAPDVGKKLENLCLDKFEDIFDNEFDPRADEKKKAEELKGKDQFGLDPFGDAILDEMLTPLEPQISFKNIASNLTTDSALQKTQANGVEKPAGAELTSHEPTAEQFEQMLSIVRVDRRLAEMRDGFGGGHLAVGDTGDSARDLQHIYGVPSNQSLNSSPGSKGPNSQPDGSPMPKS</sequence>
<dbReference type="SUPFAM" id="SSF50729">
    <property type="entry name" value="PH domain-like"/>
    <property type="match status" value="1"/>
</dbReference>
<dbReference type="Proteomes" id="UP000274131">
    <property type="component" value="Unassembled WGS sequence"/>
</dbReference>
<dbReference type="Pfam" id="PF00640">
    <property type="entry name" value="PID"/>
    <property type="match status" value="1"/>
</dbReference>
<name>A0A0N4V4W7_ENTVE</name>
<evidence type="ECO:0000313" key="4">
    <source>
        <dbReference type="EMBL" id="VDD90120.1"/>
    </source>
</evidence>
<dbReference type="CDD" id="cd01273">
    <property type="entry name" value="PTB_CED-6"/>
    <property type="match status" value="1"/>
</dbReference>
<evidence type="ECO:0000313" key="6">
    <source>
        <dbReference type="WBParaSite" id="EVEC_0000521801-mRNA-1"/>
    </source>
</evidence>
<feature type="compositionally biased region" description="Polar residues" evidence="2">
    <location>
        <begin position="461"/>
        <end position="480"/>
    </location>
</feature>
<dbReference type="SMART" id="SM00462">
    <property type="entry name" value="PTB"/>
    <property type="match status" value="1"/>
</dbReference>
<dbReference type="PANTHER" id="PTHR11232:SF77">
    <property type="entry name" value="GULP PTB DOMAIN CONTAINING ENGULFMENT ADAPTOR 1"/>
    <property type="match status" value="1"/>
</dbReference>
<dbReference type="PANTHER" id="PTHR11232">
    <property type="entry name" value="PHOSPHOTYROSINE INTERACTION DOMAIN-CONTAINING FAMILY MEMBER"/>
    <property type="match status" value="1"/>
</dbReference>
<keyword evidence="5" id="KW-1185">Reference proteome</keyword>
<feature type="coiled-coil region" evidence="1">
    <location>
        <begin position="206"/>
        <end position="233"/>
    </location>
</feature>
<dbReference type="InterPro" id="IPR006020">
    <property type="entry name" value="PTB/PI_dom"/>
</dbReference>
<evidence type="ECO:0000256" key="2">
    <source>
        <dbReference type="SAM" id="MobiDB-lite"/>
    </source>
</evidence>
<feature type="region of interest" description="Disordered" evidence="2">
    <location>
        <begin position="395"/>
        <end position="414"/>
    </location>
</feature>
<dbReference type="PROSITE" id="PS01179">
    <property type="entry name" value="PID"/>
    <property type="match status" value="1"/>
</dbReference>
<evidence type="ECO:0000259" key="3">
    <source>
        <dbReference type="PROSITE" id="PS01179"/>
    </source>
</evidence>
<protein>
    <submittedName>
        <fullName evidence="6">PID domain-containing protein</fullName>
    </submittedName>
</protein>
<reference evidence="6" key="1">
    <citation type="submission" date="2017-02" db="UniProtKB">
        <authorList>
            <consortium name="WormBaseParasite"/>
        </authorList>
    </citation>
    <scope>IDENTIFICATION</scope>
</reference>
<dbReference type="AlphaFoldDB" id="A0A0N4V4W7"/>
<dbReference type="InterPro" id="IPR051133">
    <property type="entry name" value="Adapter_Engulfment-Domain"/>
</dbReference>
<feature type="region of interest" description="Disordered" evidence="2">
    <location>
        <begin position="453"/>
        <end position="487"/>
    </location>
</feature>